<dbReference type="EMBL" id="CAJVCH010554644">
    <property type="protein sequence ID" value="CAG7830163.1"/>
    <property type="molecule type" value="Genomic_DNA"/>
</dbReference>
<evidence type="ECO:0000256" key="4">
    <source>
        <dbReference type="ARBA" id="ARBA00022857"/>
    </source>
</evidence>
<evidence type="ECO:0000256" key="3">
    <source>
        <dbReference type="ARBA" id="ARBA00022832"/>
    </source>
</evidence>
<dbReference type="GO" id="GO:0006633">
    <property type="term" value="P:fatty acid biosynthetic process"/>
    <property type="evidence" value="ECO:0007669"/>
    <property type="project" value="UniProtKB-KW"/>
</dbReference>
<dbReference type="AlphaFoldDB" id="A0A8J2L7Q4"/>
<evidence type="ECO:0000256" key="5">
    <source>
        <dbReference type="ARBA" id="ARBA00023002"/>
    </source>
</evidence>
<evidence type="ECO:0000313" key="10">
    <source>
        <dbReference type="EMBL" id="CAG7830163.1"/>
    </source>
</evidence>
<dbReference type="PANTHER" id="PTHR43775:SF7">
    <property type="entry name" value="FATTY ACID SYNTHASE"/>
    <property type="match status" value="1"/>
</dbReference>
<dbReference type="InterPro" id="IPR014031">
    <property type="entry name" value="Ketoacyl_synth_C"/>
</dbReference>
<keyword evidence="7" id="KW-0275">Fatty acid biosynthesis</keyword>
<evidence type="ECO:0000256" key="2">
    <source>
        <dbReference type="ARBA" id="ARBA00022516"/>
    </source>
</evidence>
<dbReference type="PROSITE" id="PS52004">
    <property type="entry name" value="KS3_2"/>
    <property type="match status" value="1"/>
</dbReference>
<organism evidence="10 11">
    <name type="scientific">Allacma fusca</name>
    <dbReference type="NCBI Taxonomy" id="39272"/>
    <lineage>
        <taxon>Eukaryota</taxon>
        <taxon>Metazoa</taxon>
        <taxon>Ecdysozoa</taxon>
        <taxon>Arthropoda</taxon>
        <taxon>Hexapoda</taxon>
        <taxon>Collembola</taxon>
        <taxon>Symphypleona</taxon>
        <taxon>Sminthuridae</taxon>
        <taxon>Allacma</taxon>
    </lineage>
</organism>
<proteinExistence type="predicted"/>
<evidence type="ECO:0000256" key="6">
    <source>
        <dbReference type="ARBA" id="ARBA00023098"/>
    </source>
</evidence>
<keyword evidence="1" id="KW-0596">Phosphopantetheine</keyword>
<protein>
    <recommendedName>
        <fullName evidence="9">Ketosynthase family 3 (KS3) domain-containing protein</fullName>
    </recommendedName>
</protein>
<evidence type="ECO:0000256" key="7">
    <source>
        <dbReference type="ARBA" id="ARBA00023160"/>
    </source>
</evidence>
<dbReference type="InterPro" id="IPR020841">
    <property type="entry name" value="PKS_Beta-ketoAc_synthase_dom"/>
</dbReference>
<comment type="caution">
    <text evidence="10">The sequence shown here is derived from an EMBL/GenBank/DDBJ whole genome shotgun (WGS) entry which is preliminary data.</text>
</comment>
<evidence type="ECO:0000313" key="11">
    <source>
        <dbReference type="Proteomes" id="UP000708208"/>
    </source>
</evidence>
<keyword evidence="4" id="KW-0521">NADP</keyword>
<keyword evidence="2" id="KW-0444">Lipid biosynthesis</keyword>
<keyword evidence="6" id="KW-0443">Lipid metabolism</keyword>
<dbReference type="Proteomes" id="UP000708208">
    <property type="component" value="Unassembled WGS sequence"/>
</dbReference>
<dbReference type="OrthoDB" id="329835at2759"/>
<dbReference type="GO" id="GO:0004312">
    <property type="term" value="F:fatty acid synthase activity"/>
    <property type="evidence" value="ECO:0007669"/>
    <property type="project" value="TreeGrafter"/>
</dbReference>
<evidence type="ECO:0000256" key="8">
    <source>
        <dbReference type="ARBA" id="ARBA00023268"/>
    </source>
</evidence>
<feature type="non-terminal residue" evidence="10">
    <location>
        <position position="1"/>
    </location>
</feature>
<accession>A0A8J2L7Q4</accession>
<keyword evidence="11" id="KW-1185">Reference proteome</keyword>
<gene>
    <name evidence="10" type="ORF">AFUS01_LOCUS39988</name>
</gene>
<feature type="domain" description="Ketosynthase family 3 (KS3)" evidence="9">
    <location>
        <begin position="1"/>
        <end position="74"/>
    </location>
</feature>
<keyword evidence="5" id="KW-0560">Oxidoreductase</keyword>
<evidence type="ECO:0000256" key="1">
    <source>
        <dbReference type="ARBA" id="ARBA00022450"/>
    </source>
</evidence>
<name>A0A8J2L7Q4_9HEXA</name>
<dbReference type="GO" id="GO:0016491">
    <property type="term" value="F:oxidoreductase activity"/>
    <property type="evidence" value="ECO:0007669"/>
    <property type="project" value="UniProtKB-KW"/>
</dbReference>
<dbReference type="Pfam" id="PF02801">
    <property type="entry name" value="Ketoacyl-synt_C"/>
    <property type="match status" value="1"/>
</dbReference>
<dbReference type="PANTHER" id="PTHR43775">
    <property type="entry name" value="FATTY ACID SYNTHASE"/>
    <property type="match status" value="1"/>
</dbReference>
<evidence type="ECO:0000259" key="9">
    <source>
        <dbReference type="PROSITE" id="PS52004"/>
    </source>
</evidence>
<sequence>FPSVVLQEKVIRQVYEESGVDPLEVDYIEAHGTGTKVGDPEEMLAVSKVFCEGRKGPLLVGSVKSNMGHSEVVS</sequence>
<keyword evidence="8" id="KW-0511">Multifunctional enzyme</keyword>
<dbReference type="InterPro" id="IPR050091">
    <property type="entry name" value="PKS_NRPS_Biosynth_Enz"/>
</dbReference>
<reference evidence="10" key="1">
    <citation type="submission" date="2021-06" db="EMBL/GenBank/DDBJ databases">
        <authorList>
            <person name="Hodson N. C."/>
            <person name="Mongue J. A."/>
            <person name="Jaron S. K."/>
        </authorList>
    </citation>
    <scope>NUCLEOTIDE SEQUENCE</scope>
</reference>
<keyword evidence="3" id="KW-0276">Fatty acid metabolism</keyword>
<feature type="non-terminal residue" evidence="10">
    <location>
        <position position="74"/>
    </location>
</feature>